<proteinExistence type="predicted"/>
<keyword evidence="2" id="KW-1185">Reference proteome</keyword>
<name>A0ABP2PFG0_9BURK</name>
<sequence length="115" mass="13532">MWFVWFMGSQLALSHSRFETQLVKMLILFNVLGLAHKFEPGMFSTPFARWERFPKYAYNLVCLCVLVVVRDQIDTRLTHLVARLEKFTYVCSHLKHSSRVLFEKLHAKPFASPLN</sequence>
<evidence type="ECO:0000313" key="2">
    <source>
        <dbReference type="Proteomes" id="UP000004980"/>
    </source>
</evidence>
<comment type="caution">
    <text evidence="1">The sequence shown here is derived from an EMBL/GenBank/DDBJ whole genome shotgun (WGS) entry which is preliminary data.</text>
</comment>
<dbReference type="EMBL" id="AKAU01000192">
    <property type="protein sequence ID" value="EIM96561.1"/>
    <property type="molecule type" value="Genomic_DNA"/>
</dbReference>
<evidence type="ECO:0008006" key="3">
    <source>
        <dbReference type="Google" id="ProtNLM"/>
    </source>
</evidence>
<gene>
    <name evidence="1" type="ORF">WQE_33576</name>
</gene>
<organism evidence="1 2">
    <name type="scientific">Paraburkholderia hospita</name>
    <dbReference type="NCBI Taxonomy" id="169430"/>
    <lineage>
        <taxon>Bacteria</taxon>
        <taxon>Pseudomonadati</taxon>
        <taxon>Pseudomonadota</taxon>
        <taxon>Betaproteobacteria</taxon>
        <taxon>Burkholderiales</taxon>
        <taxon>Burkholderiaceae</taxon>
        <taxon>Paraburkholderia</taxon>
    </lineage>
</organism>
<reference evidence="1 2" key="1">
    <citation type="journal article" date="2012" name="J. Bacteriol.">
        <title>Draft Genome Sequence of the Soil Bacterium Burkholderia terrae Strain BS001, Which Interacts with Fungal Surface Structures.</title>
        <authorList>
            <person name="Nazir R."/>
            <person name="Hansen M.A."/>
            <person name="Sorensen S."/>
            <person name="van Elsas J.D."/>
        </authorList>
    </citation>
    <scope>NUCLEOTIDE SEQUENCE [LARGE SCALE GENOMIC DNA]</scope>
    <source>
        <strain evidence="1 2">BS001</strain>
    </source>
</reference>
<dbReference type="Proteomes" id="UP000004980">
    <property type="component" value="Unassembled WGS sequence"/>
</dbReference>
<evidence type="ECO:0000313" key="1">
    <source>
        <dbReference type="EMBL" id="EIM96561.1"/>
    </source>
</evidence>
<accession>A0ABP2PFG0</accession>
<protein>
    <recommendedName>
        <fullName evidence="3">Secreted protein</fullName>
    </recommendedName>
</protein>